<proteinExistence type="inferred from homology"/>
<comment type="caution">
    <text evidence="2">The sequence shown here is derived from an EMBL/GenBank/DDBJ whole genome shotgun (WGS) entry which is preliminary data.</text>
</comment>
<dbReference type="PANTHER" id="PTHR42760">
    <property type="entry name" value="SHORT-CHAIN DEHYDROGENASES/REDUCTASES FAMILY MEMBER"/>
    <property type="match status" value="1"/>
</dbReference>
<gene>
    <name evidence="2" type="ORF">K7G82_16545</name>
</gene>
<dbReference type="InterPro" id="IPR036291">
    <property type="entry name" value="NAD(P)-bd_dom_sf"/>
</dbReference>
<dbReference type="PRINTS" id="PR00080">
    <property type="entry name" value="SDRFAMILY"/>
</dbReference>
<dbReference type="CDD" id="cd05233">
    <property type="entry name" value="SDR_c"/>
    <property type="match status" value="1"/>
</dbReference>
<dbReference type="PRINTS" id="PR00081">
    <property type="entry name" value="GDHRDH"/>
</dbReference>
<dbReference type="Proteomes" id="UP000706039">
    <property type="component" value="Unassembled WGS sequence"/>
</dbReference>
<dbReference type="Pfam" id="PF13561">
    <property type="entry name" value="adh_short_C2"/>
    <property type="match status" value="1"/>
</dbReference>
<reference evidence="2 3" key="1">
    <citation type="submission" date="2021-08" db="EMBL/GenBank/DDBJ databases">
        <authorList>
            <person name="Tuo L."/>
        </authorList>
    </citation>
    <scope>NUCLEOTIDE SEQUENCE [LARGE SCALE GENOMIC DNA]</scope>
    <source>
        <strain evidence="2 3">JCM 31229</strain>
    </source>
</reference>
<keyword evidence="3" id="KW-1185">Reference proteome</keyword>
<protein>
    <submittedName>
        <fullName evidence="2">SDR family oxidoreductase</fullName>
    </submittedName>
</protein>
<evidence type="ECO:0000313" key="2">
    <source>
        <dbReference type="EMBL" id="MBY8823916.1"/>
    </source>
</evidence>
<sequence length="258" mass="25491">MSGKADFLGFPAGATAIVTGAASGIGHATALALLGQGVRVIGLDINEAGLAALEPGEGFVGRVLDSGDRAAVEAMLPALHAEFGPIAFLVNNAGPPSSMPLSIEDGLAKTAGSVQMMTSNWLALGPPEGASVVNVASVAGTLSGGPPPAMLAGRGDVDANSGWYGAGKAAIGGLTRFQAVIGRGRYRSNAVAPGVVATPRMGDLTAGAYGQMLVERSPLGRLAQAGDVANAIVFLLSPAASYINGVTLLVEGGGTLVF</sequence>
<evidence type="ECO:0000256" key="1">
    <source>
        <dbReference type="ARBA" id="ARBA00006484"/>
    </source>
</evidence>
<name>A0ABS7PRF2_9SPHN</name>
<evidence type="ECO:0000313" key="3">
    <source>
        <dbReference type="Proteomes" id="UP000706039"/>
    </source>
</evidence>
<dbReference type="InterPro" id="IPR020904">
    <property type="entry name" value="Sc_DH/Rdtase_CS"/>
</dbReference>
<dbReference type="EMBL" id="JAINVV010000008">
    <property type="protein sequence ID" value="MBY8823916.1"/>
    <property type="molecule type" value="Genomic_DNA"/>
</dbReference>
<dbReference type="InterPro" id="IPR002347">
    <property type="entry name" value="SDR_fam"/>
</dbReference>
<dbReference type="PROSITE" id="PS00061">
    <property type="entry name" value="ADH_SHORT"/>
    <property type="match status" value="1"/>
</dbReference>
<organism evidence="2 3">
    <name type="scientific">Sphingomonas colocasiae</name>
    <dbReference type="NCBI Taxonomy" id="1848973"/>
    <lineage>
        <taxon>Bacteria</taxon>
        <taxon>Pseudomonadati</taxon>
        <taxon>Pseudomonadota</taxon>
        <taxon>Alphaproteobacteria</taxon>
        <taxon>Sphingomonadales</taxon>
        <taxon>Sphingomonadaceae</taxon>
        <taxon>Sphingomonas</taxon>
    </lineage>
</organism>
<dbReference type="PANTHER" id="PTHR42760:SF122">
    <property type="entry name" value="NAD(P)-BINDING PROTEIN"/>
    <property type="match status" value="1"/>
</dbReference>
<accession>A0ABS7PRF2</accession>
<dbReference type="RefSeq" id="WP_222991021.1">
    <property type="nucleotide sequence ID" value="NZ_JAINVV010000008.1"/>
</dbReference>
<comment type="similarity">
    <text evidence="1">Belongs to the short-chain dehydrogenases/reductases (SDR) family.</text>
</comment>
<dbReference type="SUPFAM" id="SSF51735">
    <property type="entry name" value="NAD(P)-binding Rossmann-fold domains"/>
    <property type="match status" value="1"/>
</dbReference>
<dbReference type="Gene3D" id="3.40.50.720">
    <property type="entry name" value="NAD(P)-binding Rossmann-like Domain"/>
    <property type="match status" value="1"/>
</dbReference>